<dbReference type="InterPro" id="IPR029044">
    <property type="entry name" value="Nucleotide-diphossugar_trans"/>
</dbReference>
<dbReference type="EMBL" id="VOEI01000008">
    <property type="protein sequence ID" value="TWR23923.1"/>
    <property type="molecule type" value="Genomic_DNA"/>
</dbReference>
<sequence length="316" mass="37331">MHMYQTRSAVLFIVFNRPETTARVFERIAEAKPARLYIAADGPHADKERERELCDNTRAIAQNVNWPCEVKTLYRDHNLGCKEAVSSAITWFFEQEEEGIILEDDCLPNNDFFRFADEMLERYRFDERIRHIGGANLQFGKKWGDAGYYFSNMTHVWGWAGWRRVWKHYDKELSRYEPEEVRSQFENIFEDTFIVDTWVDIFKQVKAGKIDTWDYQLGIMNFFNNSLSVIPNVNLITNIGFGVSSTHTHNAEDRNANVPALPLGDIVHPKYMVPQKKADEATLIYDFNVLARRRRYNKPKRRFKRWVKNLFKKQAP</sequence>
<dbReference type="AlphaFoldDB" id="A0A563TXE2"/>
<accession>A0A563TXE2</accession>
<dbReference type="SUPFAM" id="SSF53448">
    <property type="entry name" value="Nucleotide-diphospho-sugar transferases"/>
    <property type="match status" value="1"/>
</dbReference>
<gene>
    <name evidence="1" type="ORF">FPZ42_18115</name>
</gene>
<dbReference type="Proteomes" id="UP000318010">
    <property type="component" value="Unassembled WGS sequence"/>
</dbReference>
<protein>
    <submittedName>
        <fullName evidence="1">Nucleotide-diphospho-sugar transferase</fullName>
    </submittedName>
</protein>
<dbReference type="Gene3D" id="3.90.550.10">
    <property type="entry name" value="Spore Coat Polysaccharide Biosynthesis Protein SpsA, Chain A"/>
    <property type="match status" value="1"/>
</dbReference>
<evidence type="ECO:0000313" key="1">
    <source>
        <dbReference type="EMBL" id="TWR23923.1"/>
    </source>
</evidence>
<organism evidence="1 2">
    <name type="scientific">Mucilaginibacter achroorhodeus</name>
    <dbReference type="NCBI Taxonomy" id="2599294"/>
    <lineage>
        <taxon>Bacteria</taxon>
        <taxon>Pseudomonadati</taxon>
        <taxon>Bacteroidota</taxon>
        <taxon>Sphingobacteriia</taxon>
        <taxon>Sphingobacteriales</taxon>
        <taxon>Sphingobacteriaceae</taxon>
        <taxon>Mucilaginibacter</taxon>
    </lineage>
</organism>
<name>A0A563TXE2_9SPHI</name>
<comment type="caution">
    <text evidence="1">The sequence shown here is derived from an EMBL/GenBank/DDBJ whole genome shotgun (WGS) entry which is preliminary data.</text>
</comment>
<dbReference type="GO" id="GO:0016740">
    <property type="term" value="F:transferase activity"/>
    <property type="evidence" value="ECO:0007669"/>
    <property type="project" value="UniProtKB-KW"/>
</dbReference>
<keyword evidence="1" id="KW-0808">Transferase</keyword>
<proteinExistence type="predicted"/>
<dbReference type="OrthoDB" id="9785375at2"/>
<reference evidence="1 2" key="1">
    <citation type="submission" date="2019-07" db="EMBL/GenBank/DDBJ databases">
        <authorList>
            <person name="Kim J."/>
        </authorList>
    </citation>
    <scope>NUCLEOTIDE SEQUENCE [LARGE SCALE GENOMIC DNA]</scope>
    <source>
        <strain evidence="1 2">MJ1a</strain>
    </source>
</reference>
<keyword evidence="2" id="KW-1185">Reference proteome</keyword>
<evidence type="ECO:0000313" key="2">
    <source>
        <dbReference type="Proteomes" id="UP000318010"/>
    </source>
</evidence>